<keyword evidence="1" id="KW-0812">Transmembrane</keyword>
<feature type="transmembrane region" description="Helical" evidence="1">
    <location>
        <begin position="442"/>
        <end position="462"/>
    </location>
</feature>
<feature type="transmembrane region" description="Helical" evidence="1">
    <location>
        <begin position="474"/>
        <end position="493"/>
    </location>
</feature>
<evidence type="ECO:0000313" key="3">
    <source>
        <dbReference type="Proteomes" id="UP001310386"/>
    </source>
</evidence>
<dbReference type="Proteomes" id="UP001310386">
    <property type="component" value="Unassembled WGS sequence"/>
</dbReference>
<feature type="transmembrane region" description="Helical" evidence="1">
    <location>
        <begin position="303"/>
        <end position="324"/>
    </location>
</feature>
<keyword evidence="1" id="KW-0472">Membrane</keyword>
<reference evidence="2" key="1">
    <citation type="submission" date="2023-12" db="EMBL/GenBank/DDBJ databases">
        <title>Fervidustalea candida gen. nov., sp. nov., a novel member of the family Paenibacillaceae isolated from a geothermal area.</title>
        <authorList>
            <person name="Li W.-J."/>
            <person name="Jiao J.-Y."/>
            <person name="Chen Y."/>
        </authorList>
    </citation>
    <scope>NUCLEOTIDE SEQUENCE</scope>
    <source>
        <strain evidence="2">SYSU GA230002</strain>
    </source>
</reference>
<dbReference type="EMBL" id="JAYJLD010000007">
    <property type="protein sequence ID" value="MEB3101358.1"/>
    <property type="molecule type" value="Genomic_DNA"/>
</dbReference>
<feature type="transmembrane region" description="Helical" evidence="1">
    <location>
        <begin position="134"/>
        <end position="157"/>
    </location>
</feature>
<dbReference type="RefSeq" id="WP_371753474.1">
    <property type="nucleotide sequence ID" value="NZ_JAYJLD010000007.1"/>
</dbReference>
<feature type="transmembrane region" description="Helical" evidence="1">
    <location>
        <begin position="499"/>
        <end position="519"/>
    </location>
</feature>
<keyword evidence="1" id="KW-1133">Transmembrane helix</keyword>
<gene>
    <name evidence="2" type="ORF">VF724_06735</name>
</gene>
<feature type="transmembrane region" description="Helical" evidence="1">
    <location>
        <begin position="265"/>
        <end position="283"/>
    </location>
</feature>
<protein>
    <submittedName>
        <fullName evidence="2">Uncharacterized protein</fullName>
    </submittedName>
</protein>
<keyword evidence="3" id="KW-1185">Reference proteome</keyword>
<feature type="transmembrane region" description="Helical" evidence="1">
    <location>
        <begin position="236"/>
        <end position="253"/>
    </location>
</feature>
<organism evidence="2 3">
    <name type="scientific">Ferviditalea candida</name>
    <dbReference type="NCBI Taxonomy" id="3108399"/>
    <lineage>
        <taxon>Bacteria</taxon>
        <taxon>Bacillati</taxon>
        <taxon>Bacillota</taxon>
        <taxon>Bacilli</taxon>
        <taxon>Bacillales</taxon>
        <taxon>Paenibacillaceae</taxon>
        <taxon>Ferviditalea</taxon>
    </lineage>
</organism>
<proteinExistence type="predicted"/>
<feature type="transmembrane region" description="Helical" evidence="1">
    <location>
        <begin position="100"/>
        <end position="122"/>
    </location>
</feature>
<comment type="caution">
    <text evidence="2">The sequence shown here is derived from an EMBL/GenBank/DDBJ whole genome shotgun (WGS) entry which is preliminary data.</text>
</comment>
<sequence length="537" mass="60717">MANAQTVRIAAPNKERMLDELLDEVLGAHMQPEDRYEIAAILESFGWNDDRASQTFGVEDVFALASDLWERSLARVRYIPFARPEKTSFSKLFVELVRTFLRGVIFALPMALSVFSMLTLKFSLWSYEYLSVELATAIAIGTILSFVTVGGFTQAIARRGFFYIIQGHYNMARRVTFHFIGIGFLLCIVISVGLFVLNALIQMFPYSMIGIIILYFFFLNMIWLSVTVMYILKKELLFSGLILVGIAFVYVLFDVLGLNIIVSQVTSLFIVSLASILIVIRLFQHAERKADIGIEPKMPKMSVTLYSTLPYFAYGFLYFSLLYVDRVMAWSTNNEFTMPFLMWFRGDYELGLDFALLVLIVPMGIAEVVLAKLMMDVEVSQKSYWGDETAKLNRNFRTMYFNRLAIIGGIALATAAALYLVLKYAFSSIDLPIGQSLFANSTTHFVFIASLISYAFLSIALMNTVILFSLSQPFLVLQSIWPAFLGNVISGFLSSRWLGYEFAVFGLLLGAVLFMVLSIRDVLKVFGNLDYYLYAAT</sequence>
<feature type="transmembrane region" description="Helical" evidence="1">
    <location>
        <begin position="354"/>
        <end position="375"/>
    </location>
</feature>
<feature type="transmembrane region" description="Helical" evidence="1">
    <location>
        <begin position="400"/>
        <end position="422"/>
    </location>
</feature>
<evidence type="ECO:0000313" key="2">
    <source>
        <dbReference type="EMBL" id="MEB3101358.1"/>
    </source>
</evidence>
<evidence type="ECO:0000256" key="1">
    <source>
        <dbReference type="SAM" id="Phobius"/>
    </source>
</evidence>
<name>A0ABU5ZGM4_9BACL</name>
<feature type="transmembrane region" description="Helical" evidence="1">
    <location>
        <begin position="203"/>
        <end position="224"/>
    </location>
</feature>
<feature type="transmembrane region" description="Helical" evidence="1">
    <location>
        <begin position="177"/>
        <end position="197"/>
    </location>
</feature>
<accession>A0ABU5ZGM4</accession>